<evidence type="ECO:0000313" key="3">
    <source>
        <dbReference type="Proteomes" id="UP001595755"/>
    </source>
</evidence>
<keyword evidence="3" id="KW-1185">Reference proteome</keyword>
<dbReference type="EMBL" id="JBHSED010000074">
    <property type="protein sequence ID" value="MFC4307324.1"/>
    <property type="molecule type" value="Genomic_DNA"/>
</dbReference>
<keyword evidence="1" id="KW-1133">Transmembrane helix</keyword>
<feature type="transmembrane region" description="Helical" evidence="1">
    <location>
        <begin position="37"/>
        <end position="55"/>
    </location>
</feature>
<accession>A0ABV8SI94</accession>
<organism evidence="2 3">
    <name type="scientific">Cohnella boryungensis</name>
    <dbReference type="NCBI Taxonomy" id="768479"/>
    <lineage>
        <taxon>Bacteria</taxon>
        <taxon>Bacillati</taxon>
        <taxon>Bacillota</taxon>
        <taxon>Bacilli</taxon>
        <taxon>Bacillales</taxon>
        <taxon>Paenibacillaceae</taxon>
        <taxon>Cohnella</taxon>
    </lineage>
</organism>
<evidence type="ECO:0000256" key="1">
    <source>
        <dbReference type="SAM" id="Phobius"/>
    </source>
</evidence>
<sequence length="62" mass="6816">MEKHTKIALRTMITSVLVALIAGAICSNVLERQGSDAMLMPFILIILSVIVMRGFRAAKRES</sequence>
<dbReference type="Proteomes" id="UP001595755">
    <property type="component" value="Unassembled WGS sequence"/>
</dbReference>
<proteinExistence type="predicted"/>
<protein>
    <submittedName>
        <fullName evidence="2">Uncharacterized protein</fullName>
    </submittedName>
</protein>
<keyword evidence="1" id="KW-0472">Membrane</keyword>
<dbReference type="RefSeq" id="WP_204603058.1">
    <property type="nucleotide sequence ID" value="NZ_JBHSED010000074.1"/>
</dbReference>
<name>A0ABV8SI94_9BACL</name>
<keyword evidence="1" id="KW-0812">Transmembrane</keyword>
<feature type="transmembrane region" description="Helical" evidence="1">
    <location>
        <begin position="7"/>
        <end position="25"/>
    </location>
</feature>
<gene>
    <name evidence="2" type="ORF">ACFO1S_28255</name>
</gene>
<evidence type="ECO:0000313" key="2">
    <source>
        <dbReference type="EMBL" id="MFC4307324.1"/>
    </source>
</evidence>
<reference evidence="3" key="1">
    <citation type="journal article" date="2019" name="Int. J. Syst. Evol. Microbiol.">
        <title>The Global Catalogue of Microorganisms (GCM) 10K type strain sequencing project: providing services to taxonomists for standard genome sequencing and annotation.</title>
        <authorList>
            <consortium name="The Broad Institute Genomics Platform"/>
            <consortium name="The Broad Institute Genome Sequencing Center for Infectious Disease"/>
            <person name="Wu L."/>
            <person name="Ma J."/>
        </authorList>
    </citation>
    <scope>NUCLEOTIDE SEQUENCE [LARGE SCALE GENOMIC DNA]</scope>
    <source>
        <strain evidence="3">CGMCC 4.1641</strain>
    </source>
</reference>
<comment type="caution">
    <text evidence="2">The sequence shown here is derived from an EMBL/GenBank/DDBJ whole genome shotgun (WGS) entry which is preliminary data.</text>
</comment>